<evidence type="ECO:0008006" key="5">
    <source>
        <dbReference type="Google" id="ProtNLM"/>
    </source>
</evidence>
<dbReference type="Proteomes" id="UP001241748">
    <property type="component" value="Unassembled WGS sequence"/>
</dbReference>
<evidence type="ECO:0000256" key="2">
    <source>
        <dbReference type="SAM" id="SignalP"/>
    </source>
</evidence>
<reference evidence="3 4" key="1">
    <citation type="submission" date="2024-05" db="EMBL/GenBank/DDBJ databases">
        <authorList>
            <person name="Venkateswaran K."/>
        </authorList>
    </citation>
    <scope>NUCLEOTIDE SEQUENCE [LARGE SCALE GENOMIC DNA]</scope>
    <source>
        <strain evidence="3 4">179-C4-2-HS</strain>
    </source>
</reference>
<feature type="region of interest" description="Disordered" evidence="1">
    <location>
        <begin position="23"/>
        <end position="43"/>
    </location>
</feature>
<accession>A0ABV4YNZ5</accession>
<dbReference type="EMBL" id="JAROBZ020000001">
    <property type="protein sequence ID" value="MFB3166579.1"/>
    <property type="molecule type" value="Genomic_DNA"/>
</dbReference>
<keyword evidence="2" id="KW-0732">Signal</keyword>
<keyword evidence="4" id="KW-1185">Reference proteome</keyword>
<name>A0ABV4YNZ5_9BACI</name>
<feature type="chain" id="PRO_5045690333" description="ABC transporter substrate-binding protein" evidence="2">
    <location>
        <begin position="21"/>
        <end position="43"/>
    </location>
</feature>
<dbReference type="PROSITE" id="PS51257">
    <property type="entry name" value="PROKAR_LIPOPROTEIN"/>
    <property type="match status" value="1"/>
</dbReference>
<evidence type="ECO:0000313" key="4">
    <source>
        <dbReference type="Proteomes" id="UP001241748"/>
    </source>
</evidence>
<protein>
    <recommendedName>
        <fullName evidence="5">ABC transporter substrate-binding protein</fullName>
    </recommendedName>
</protein>
<gene>
    <name evidence="3" type="ORF">P5G62_005595</name>
</gene>
<feature type="signal peptide" evidence="2">
    <location>
        <begin position="1"/>
        <end position="20"/>
    </location>
</feature>
<evidence type="ECO:0000256" key="1">
    <source>
        <dbReference type="SAM" id="MobiDB-lite"/>
    </source>
</evidence>
<organism evidence="3 4">
    <name type="scientific">Neobacillus driksii</name>
    <dbReference type="NCBI Taxonomy" id="3035913"/>
    <lineage>
        <taxon>Bacteria</taxon>
        <taxon>Bacillati</taxon>
        <taxon>Bacillota</taxon>
        <taxon>Bacilli</taxon>
        <taxon>Bacillales</taxon>
        <taxon>Bacillaceae</taxon>
        <taxon>Neobacillus</taxon>
    </lineage>
</organism>
<proteinExistence type="predicted"/>
<feature type="compositionally biased region" description="Basic and acidic residues" evidence="1">
    <location>
        <begin position="25"/>
        <end position="43"/>
    </location>
</feature>
<evidence type="ECO:0000313" key="3">
    <source>
        <dbReference type="EMBL" id="MFB3166579.1"/>
    </source>
</evidence>
<comment type="caution">
    <text evidence="3">The sequence shown here is derived from an EMBL/GenBank/DDBJ whole genome shotgun (WGS) entry which is preliminary data.</text>
</comment>
<sequence length="43" mass="4898">MKKLTYIFMAFLLVFLAACSSNETTGKEENAETKVEGKKRNRV</sequence>